<feature type="compositionally biased region" description="Polar residues" evidence="3">
    <location>
        <begin position="600"/>
        <end position="611"/>
    </location>
</feature>
<name>A0A452VKY3_URSMA</name>
<feature type="region of interest" description="Disordered" evidence="3">
    <location>
        <begin position="506"/>
        <end position="585"/>
    </location>
</feature>
<dbReference type="GO" id="GO:0043484">
    <property type="term" value="P:regulation of RNA splicing"/>
    <property type="evidence" value="ECO:0007669"/>
    <property type="project" value="TreeGrafter"/>
</dbReference>
<feature type="region of interest" description="Disordered" evidence="3">
    <location>
        <begin position="104"/>
        <end position="239"/>
    </location>
</feature>
<comment type="subcellular location">
    <subcellularLocation>
        <location evidence="1">Nucleus</location>
    </subcellularLocation>
</comment>
<dbReference type="AlphaFoldDB" id="A0A452VKY3"/>
<protein>
    <recommendedName>
        <fullName evidence="5">Protein AHNAK2</fullName>
    </recommendedName>
</protein>
<accession>A0A452VKY3</accession>
<feature type="region of interest" description="Disordered" evidence="3">
    <location>
        <begin position="276"/>
        <end position="331"/>
    </location>
</feature>
<dbReference type="Ensembl" id="ENSUMAT00000040633.1">
    <property type="protein sequence ID" value="ENSUMAP00000034355.1"/>
    <property type="gene ID" value="ENSUMAG00000024707.1"/>
</dbReference>
<feature type="compositionally biased region" description="Pro residues" evidence="3">
    <location>
        <begin position="614"/>
        <end position="629"/>
    </location>
</feature>
<keyword evidence="2" id="KW-0539">Nucleus</keyword>
<evidence type="ECO:0008006" key="5">
    <source>
        <dbReference type="Google" id="ProtNLM"/>
    </source>
</evidence>
<feature type="compositionally biased region" description="Acidic residues" evidence="3">
    <location>
        <begin position="551"/>
        <end position="571"/>
    </location>
</feature>
<dbReference type="PANTHER" id="PTHR23348">
    <property type="entry name" value="PERIAXIN/AHNAK"/>
    <property type="match status" value="1"/>
</dbReference>
<dbReference type="InterPro" id="IPR052082">
    <property type="entry name" value="Myelin_sheath_structural"/>
</dbReference>
<dbReference type="GO" id="GO:0043034">
    <property type="term" value="C:costamere"/>
    <property type="evidence" value="ECO:0007669"/>
    <property type="project" value="TreeGrafter"/>
</dbReference>
<organism evidence="4">
    <name type="scientific">Ursus maritimus</name>
    <name type="common">Polar bear</name>
    <name type="synonym">Thalarctos maritimus</name>
    <dbReference type="NCBI Taxonomy" id="29073"/>
    <lineage>
        <taxon>Eukaryota</taxon>
        <taxon>Metazoa</taxon>
        <taxon>Chordata</taxon>
        <taxon>Craniata</taxon>
        <taxon>Vertebrata</taxon>
        <taxon>Euteleostomi</taxon>
        <taxon>Mammalia</taxon>
        <taxon>Eutheria</taxon>
        <taxon>Laurasiatheria</taxon>
        <taxon>Carnivora</taxon>
        <taxon>Caniformia</taxon>
        <taxon>Ursidae</taxon>
        <taxon>Ursus</taxon>
    </lineage>
</organism>
<proteinExistence type="predicted"/>
<feature type="compositionally biased region" description="Low complexity" evidence="3">
    <location>
        <begin position="144"/>
        <end position="174"/>
    </location>
</feature>
<dbReference type="GO" id="GO:0005634">
    <property type="term" value="C:nucleus"/>
    <property type="evidence" value="ECO:0007669"/>
    <property type="project" value="UniProtKB-SubCell"/>
</dbReference>
<evidence type="ECO:0000256" key="3">
    <source>
        <dbReference type="SAM" id="MobiDB-lite"/>
    </source>
</evidence>
<feature type="compositionally biased region" description="Basic and acidic residues" evidence="3">
    <location>
        <begin position="572"/>
        <end position="583"/>
    </location>
</feature>
<feature type="region of interest" description="Disordered" evidence="3">
    <location>
        <begin position="600"/>
        <end position="659"/>
    </location>
</feature>
<dbReference type="PANTHER" id="PTHR23348:SF37">
    <property type="entry name" value="PROTEIN AHNAK2"/>
    <property type="match status" value="1"/>
</dbReference>
<reference evidence="4" key="1">
    <citation type="submission" date="2019-03" db="UniProtKB">
        <authorList>
            <consortium name="Ensembl"/>
        </authorList>
    </citation>
    <scope>IDENTIFICATION</scope>
</reference>
<dbReference type="GeneTree" id="ENSGT00870000136707"/>
<evidence type="ECO:0000256" key="1">
    <source>
        <dbReference type="ARBA" id="ARBA00004123"/>
    </source>
</evidence>
<evidence type="ECO:0000313" key="4">
    <source>
        <dbReference type="Ensembl" id="ENSUMAP00000034355"/>
    </source>
</evidence>
<dbReference type="OMA" id="DKEEIGH"/>
<sequence length="731" mass="75289">MPRVEVDAQVQGTQLVGDSCEEVKEFSKGRIFKISTISVSSSGPSTKGACLPRGDPGLALSGSTDMASEAPIPSSGFVKPDLRPGDVAVEVSLSAGDLPLSKHGLSLGDGTQEHGLGDGSTSQLCGEVTAPSAEDPLQPSPTVGSPGRDAAAGAAPAGSRESWFRMPSLRLPSFRRPPKERAGSAAPGAQRPLLAAGVPGEGQAPTVVQSPEACAPASEGDAARSLQPPEAGADAAGSLASSYADVLRRNLDLHVPAVGLSASEVRVRPGAGSLPLQLHGTLAEPCTPPGEASEPPLPGPAGQGLVRGPEGAEEPPSQPEGPLRLRASSTDMPSQVSVVNVGQVWEDSVLRVQFPKLKVPRFSFPASGSEADVFVPSVRELSCLHSGPDTALLERSPGGRGTSIPKAAAALGLSSEAAPICKVRVHIQGAEAASRQVAVHSTVTAVYTELSGPEAFPTQIVRESEVPASETQTPSYGFSLLKGRVSEPPTRAQVHVVTADCGPGEHLREAPEPAVPGADPVSGDLQPDTGEPFEIICPSVDVPGLPAYSCSDEEPPEILEFPPEEGQEAEEDRAPKAKPEGKRSSGLFRFWLPSIGFSSSVSETGADSQADPQRPAPVQPQPEARPPPSQEKGGWFRFPKLGFSSSPTKKTKSAEEEAGLAEQNLQDEAGAFYDARESFFPEETGVGEAAEAAGARQGSGTMVASAARTELILLEPDGAGSQQCAPGPATE</sequence>
<evidence type="ECO:0000256" key="2">
    <source>
        <dbReference type="ARBA" id="ARBA00023242"/>
    </source>
</evidence>